<organism evidence="1 2">
    <name type="scientific">Desulfosarcina ovata subsp. ovata</name>
    <dbReference type="NCBI Taxonomy" id="2752305"/>
    <lineage>
        <taxon>Bacteria</taxon>
        <taxon>Pseudomonadati</taxon>
        <taxon>Thermodesulfobacteriota</taxon>
        <taxon>Desulfobacteria</taxon>
        <taxon>Desulfobacterales</taxon>
        <taxon>Desulfosarcinaceae</taxon>
        <taxon>Desulfosarcina</taxon>
    </lineage>
</organism>
<dbReference type="Proteomes" id="UP000422108">
    <property type="component" value="Chromosome"/>
</dbReference>
<dbReference type="EMBL" id="AP021879">
    <property type="protein sequence ID" value="BBO91886.1"/>
    <property type="molecule type" value="Genomic_DNA"/>
</dbReference>
<dbReference type="RefSeq" id="WP_231717138.1">
    <property type="nucleotide sequence ID" value="NZ_AP021879.1"/>
</dbReference>
<dbReference type="AlphaFoldDB" id="A0A5K8AHC8"/>
<proteinExistence type="predicted"/>
<keyword evidence="2" id="KW-1185">Reference proteome</keyword>
<evidence type="ECO:0000313" key="2">
    <source>
        <dbReference type="Proteomes" id="UP000422108"/>
    </source>
</evidence>
<gene>
    <name evidence="1" type="ORF">DSCOOX_50660</name>
</gene>
<evidence type="ECO:0008006" key="3">
    <source>
        <dbReference type="Google" id="ProtNLM"/>
    </source>
</evidence>
<protein>
    <recommendedName>
        <fullName evidence="3">Zinc/iron-chelating domain-containing protein</fullName>
    </recommendedName>
</protein>
<accession>A0A5K8AHC8</accession>
<sequence>MQLSPDRFSPLREHYLPLLDELQNLFQEMDRAYDAVATRYGFKCNGCKDNCCLTRFYHHTLLERLYLLEGVRTLSIDARMAVGEQARTVNRRLARADREGRSLRIMCPLNEDGRCRLYAYRPMICRLHGIPHELHPPGGRVARSPGCDAFFEQCRNQGRTDYIPFDRTPFYRKMAILEKTLRNQVQYTDKIRLTIAEMLESFTDTRYEIH</sequence>
<evidence type="ECO:0000313" key="1">
    <source>
        <dbReference type="EMBL" id="BBO91886.1"/>
    </source>
</evidence>
<reference evidence="1 2" key="1">
    <citation type="submission" date="2019-11" db="EMBL/GenBank/DDBJ databases">
        <title>Comparative genomics of hydrocarbon-degrading Desulfosarcina strains.</title>
        <authorList>
            <person name="Watanabe M."/>
            <person name="Kojima H."/>
            <person name="Fukui M."/>
        </authorList>
    </citation>
    <scope>NUCLEOTIDE SEQUENCE [LARGE SCALE GENOMIC DNA]</scope>
    <source>
        <strain evidence="2">oXyS1</strain>
    </source>
</reference>
<name>A0A5K8AHC8_9BACT</name>